<sequence length="266" mass="27366">MAVKKTAKKSSAKKSAKKSVARKSTAKRSVKKVAKKSTARKSAVKKSAKKSSARKTTKKSSRRATSVDRLVVPAVPVGGARGRVDVSTAPAPRAAAKSVTFDNKPKQGASNRVVAIVVVGIVLLAILVWSKSGKTGDDAAAPSTPSATATSTPSDTSTPATEEPTTPAEPVGTVEAPSAFVALRSADGMNLRWKAPMATDGLTGFNVELKPAGGDWAVVATTGPTELTHAVALTSSDSWTQFRVSSVYADGQTASAKIFGLAGQYK</sequence>
<dbReference type="InterPro" id="IPR036116">
    <property type="entry name" value="FN3_sf"/>
</dbReference>
<dbReference type="SUPFAM" id="SSF49265">
    <property type="entry name" value="Fibronectin type III"/>
    <property type="match status" value="1"/>
</dbReference>
<evidence type="ECO:0000256" key="2">
    <source>
        <dbReference type="SAM" id="Phobius"/>
    </source>
</evidence>
<evidence type="ECO:0000256" key="1">
    <source>
        <dbReference type="SAM" id="MobiDB-lite"/>
    </source>
</evidence>
<name>A0A6J7HLX8_9ZZZZ</name>
<gene>
    <name evidence="3" type="ORF">UFOPK3614_00923</name>
</gene>
<feature type="region of interest" description="Disordered" evidence="1">
    <location>
        <begin position="80"/>
        <end position="106"/>
    </location>
</feature>
<reference evidence="3" key="1">
    <citation type="submission" date="2020-05" db="EMBL/GenBank/DDBJ databases">
        <authorList>
            <person name="Chiriac C."/>
            <person name="Salcher M."/>
            <person name="Ghai R."/>
            <person name="Kavagutti S V."/>
        </authorList>
    </citation>
    <scope>NUCLEOTIDE SEQUENCE</scope>
</reference>
<protein>
    <submittedName>
        <fullName evidence="3">Unannotated protein</fullName>
    </submittedName>
</protein>
<feature type="compositionally biased region" description="Basic residues" evidence="1">
    <location>
        <begin position="1"/>
        <end position="62"/>
    </location>
</feature>
<evidence type="ECO:0000313" key="3">
    <source>
        <dbReference type="EMBL" id="CAB4922177.1"/>
    </source>
</evidence>
<dbReference type="AlphaFoldDB" id="A0A6J7HLX8"/>
<dbReference type="InterPro" id="IPR013783">
    <property type="entry name" value="Ig-like_fold"/>
</dbReference>
<proteinExistence type="predicted"/>
<dbReference type="Gene3D" id="2.60.40.10">
    <property type="entry name" value="Immunoglobulins"/>
    <property type="match status" value="1"/>
</dbReference>
<keyword evidence="2" id="KW-0812">Transmembrane</keyword>
<keyword evidence="2" id="KW-0472">Membrane</keyword>
<accession>A0A6J7HLX8</accession>
<feature type="region of interest" description="Disordered" evidence="1">
    <location>
        <begin position="1"/>
        <end position="68"/>
    </location>
</feature>
<organism evidence="3">
    <name type="scientific">freshwater metagenome</name>
    <dbReference type="NCBI Taxonomy" id="449393"/>
    <lineage>
        <taxon>unclassified sequences</taxon>
        <taxon>metagenomes</taxon>
        <taxon>ecological metagenomes</taxon>
    </lineage>
</organism>
<keyword evidence="2" id="KW-1133">Transmembrane helix</keyword>
<feature type="compositionally biased region" description="Low complexity" evidence="1">
    <location>
        <begin position="138"/>
        <end position="170"/>
    </location>
</feature>
<dbReference type="EMBL" id="CAFBMS010000056">
    <property type="protein sequence ID" value="CAB4922177.1"/>
    <property type="molecule type" value="Genomic_DNA"/>
</dbReference>
<feature type="region of interest" description="Disordered" evidence="1">
    <location>
        <begin position="133"/>
        <end position="174"/>
    </location>
</feature>
<feature type="transmembrane region" description="Helical" evidence="2">
    <location>
        <begin position="112"/>
        <end position="129"/>
    </location>
</feature>